<evidence type="ECO:0000259" key="2">
    <source>
        <dbReference type="Pfam" id="PF20151"/>
    </source>
</evidence>
<feature type="transmembrane region" description="Helical" evidence="1">
    <location>
        <begin position="31"/>
        <end position="49"/>
    </location>
</feature>
<feature type="transmembrane region" description="Helical" evidence="1">
    <location>
        <begin position="133"/>
        <end position="154"/>
    </location>
</feature>
<keyword evidence="1" id="KW-0812">Transmembrane</keyword>
<evidence type="ECO:0000313" key="3">
    <source>
        <dbReference type="EMBL" id="KAF9458582.1"/>
    </source>
</evidence>
<dbReference type="AlphaFoldDB" id="A0A9P5XVN8"/>
<protein>
    <recommendedName>
        <fullName evidence="2">DUF6533 domain-containing protein</fullName>
    </recommendedName>
</protein>
<feature type="transmembrane region" description="Helical" evidence="1">
    <location>
        <begin position="206"/>
        <end position="231"/>
    </location>
</feature>
<dbReference type="Proteomes" id="UP000807353">
    <property type="component" value="Unassembled WGS sequence"/>
</dbReference>
<organism evidence="3 4">
    <name type="scientific">Collybia nuda</name>
    <dbReference type="NCBI Taxonomy" id="64659"/>
    <lineage>
        <taxon>Eukaryota</taxon>
        <taxon>Fungi</taxon>
        <taxon>Dikarya</taxon>
        <taxon>Basidiomycota</taxon>
        <taxon>Agaricomycotina</taxon>
        <taxon>Agaricomycetes</taxon>
        <taxon>Agaricomycetidae</taxon>
        <taxon>Agaricales</taxon>
        <taxon>Tricholomatineae</taxon>
        <taxon>Clitocybaceae</taxon>
        <taxon>Collybia</taxon>
    </lineage>
</organism>
<dbReference type="Pfam" id="PF20151">
    <property type="entry name" value="DUF6533"/>
    <property type="match status" value="1"/>
</dbReference>
<sequence length="329" mass="36681">MYNTGPPSVTWGTCSAVISPYAEMIDLGTTHFLQFCIQYASIALLYYDYALTFSLEVKYIWTAKIRMTTILYSFCRYGLVANVVYLLNIGNGLNISCDNGYRISGALSVLGRISIVVIWTARTYALFNRSKIILSFFTILGSSIIILSIVHVPFITCTSNSTMPKVGGLMTILMAVFEIASAALTTLRSFQALRVSGLQRQPRNGFIFLVLDQGVLYFSFMSLFTLASIILGALYPDGFLQRLLNALTLPLCGLLTARFFLHLRQWENKHSARNFPDHTSTRHSTDIQFTTLMTALSSFADEFGEDPIVRTEREHNQSTIGNDLGVDNG</sequence>
<feature type="domain" description="DUF6533" evidence="2">
    <location>
        <begin position="36"/>
        <end position="79"/>
    </location>
</feature>
<keyword evidence="1" id="KW-1133">Transmembrane helix</keyword>
<keyword evidence="4" id="KW-1185">Reference proteome</keyword>
<feature type="transmembrane region" description="Helical" evidence="1">
    <location>
        <begin position="70"/>
        <end position="89"/>
    </location>
</feature>
<feature type="transmembrane region" description="Helical" evidence="1">
    <location>
        <begin position="243"/>
        <end position="261"/>
    </location>
</feature>
<gene>
    <name evidence="3" type="ORF">BDZ94DRAFT_1270269</name>
</gene>
<evidence type="ECO:0000313" key="4">
    <source>
        <dbReference type="Proteomes" id="UP000807353"/>
    </source>
</evidence>
<keyword evidence="1" id="KW-0472">Membrane</keyword>
<name>A0A9P5XVN8_9AGAR</name>
<proteinExistence type="predicted"/>
<dbReference type="EMBL" id="MU150336">
    <property type="protein sequence ID" value="KAF9458582.1"/>
    <property type="molecule type" value="Genomic_DNA"/>
</dbReference>
<comment type="caution">
    <text evidence="3">The sequence shown here is derived from an EMBL/GenBank/DDBJ whole genome shotgun (WGS) entry which is preliminary data.</text>
</comment>
<reference evidence="3" key="1">
    <citation type="submission" date="2020-11" db="EMBL/GenBank/DDBJ databases">
        <authorList>
            <consortium name="DOE Joint Genome Institute"/>
            <person name="Ahrendt S."/>
            <person name="Riley R."/>
            <person name="Andreopoulos W."/>
            <person name="Labutti K."/>
            <person name="Pangilinan J."/>
            <person name="Ruiz-Duenas F.J."/>
            <person name="Barrasa J.M."/>
            <person name="Sanchez-Garcia M."/>
            <person name="Camarero S."/>
            <person name="Miyauchi S."/>
            <person name="Serrano A."/>
            <person name="Linde D."/>
            <person name="Babiker R."/>
            <person name="Drula E."/>
            <person name="Ayuso-Fernandez I."/>
            <person name="Pacheco R."/>
            <person name="Padilla G."/>
            <person name="Ferreira P."/>
            <person name="Barriuso J."/>
            <person name="Kellner H."/>
            <person name="Castanera R."/>
            <person name="Alfaro M."/>
            <person name="Ramirez L."/>
            <person name="Pisabarro A.G."/>
            <person name="Kuo A."/>
            <person name="Tritt A."/>
            <person name="Lipzen A."/>
            <person name="He G."/>
            <person name="Yan M."/>
            <person name="Ng V."/>
            <person name="Cullen D."/>
            <person name="Martin F."/>
            <person name="Rosso M.-N."/>
            <person name="Henrissat B."/>
            <person name="Hibbett D."/>
            <person name="Martinez A.T."/>
            <person name="Grigoriev I.V."/>
        </authorList>
    </citation>
    <scope>NUCLEOTIDE SEQUENCE</scope>
    <source>
        <strain evidence="3">CBS 247.69</strain>
    </source>
</reference>
<dbReference type="InterPro" id="IPR045340">
    <property type="entry name" value="DUF6533"/>
</dbReference>
<dbReference type="OrthoDB" id="3267855at2759"/>
<accession>A0A9P5XVN8</accession>
<feature type="transmembrane region" description="Helical" evidence="1">
    <location>
        <begin position="101"/>
        <end position="121"/>
    </location>
</feature>
<evidence type="ECO:0000256" key="1">
    <source>
        <dbReference type="SAM" id="Phobius"/>
    </source>
</evidence>
<feature type="transmembrane region" description="Helical" evidence="1">
    <location>
        <begin position="166"/>
        <end position="185"/>
    </location>
</feature>